<evidence type="ECO:0000259" key="5">
    <source>
        <dbReference type="SMART" id="SM00093"/>
    </source>
</evidence>
<evidence type="ECO:0000256" key="1">
    <source>
        <dbReference type="ARBA" id="ARBA00009500"/>
    </source>
</evidence>
<dbReference type="InterPro" id="IPR036186">
    <property type="entry name" value="Serpin_sf"/>
</dbReference>
<dbReference type="Proteomes" id="UP000327044">
    <property type="component" value="Unassembled WGS sequence"/>
</dbReference>
<dbReference type="InterPro" id="IPR042178">
    <property type="entry name" value="Serpin_sf_1"/>
</dbReference>
<evidence type="ECO:0000313" key="7">
    <source>
        <dbReference type="Proteomes" id="UP000327044"/>
    </source>
</evidence>
<organism evidence="6 7">
    <name type="scientific">Photinus pyralis</name>
    <name type="common">Common eastern firefly</name>
    <name type="synonym">Lampyris pyralis</name>
    <dbReference type="NCBI Taxonomy" id="7054"/>
    <lineage>
        <taxon>Eukaryota</taxon>
        <taxon>Metazoa</taxon>
        <taxon>Ecdysozoa</taxon>
        <taxon>Arthropoda</taxon>
        <taxon>Hexapoda</taxon>
        <taxon>Insecta</taxon>
        <taxon>Pterygota</taxon>
        <taxon>Neoptera</taxon>
        <taxon>Endopterygota</taxon>
        <taxon>Coleoptera</taxon>
        <taxon>Polyphaga</taxon>
        <taxon>Elateriformia</taxon>
        <taxon>Elateroidea</taxon>
        <taxon>Lampyridae</taxon>
        <taxon>Lampyrinae</taxon>
        <taxon>Photinus</taxon>
    </lineage>
</organism>
<dbReference type="PANTHER" id="PTHR11461">
    <property type="entry name" value="SERINE PROTEASE INHIBITOR, SERPIN"/>
    <property type="match status" value="1"/>
</dbReference>
<gene>
    <name evidence="6" type="ORF">PPYR_09325</name>
</gene>
<comment type="caution">
    <text evidence="6">The sequence shown here is derived from an EMBL/GenBank/DDBJ whole genome shotgun (WGS) entry which is preliminary data.</text>
</comment>
<dbReference type="AlphaFoldDB" id="A0A5N4ALV8"/>
<keyword evidence="3" id="KW-0722">Serine protease inhibitor</keyword>
<comment type="similarity">
    <text evidence="1 4">Belongs to the serpin family.</text>
</comment>
<evidence type="ECO:0000256" key="3">
    <source>
        <dbReference type="ARBA" id="ARBA00022900"/>
    </source>
</evidence>
<evidence type="ECO:0000256" key="2">
    <source>
        <dbReference type="ARBA" id="ARBA00022690"/>
    </source>
</evidence>
<name>A0A5N4ALV8_PHOPY</name>
<proteinExistence type="inferred from homology"/>
<feature type="domain" description="Serpin" evidence="5">
    <location>
        <begin position="56"/>
        <end position="422"/>
    </location>
</feature>
<dbReference type="InterPro" id="IPR023795">
    <property type="entry name" value="Serpin_CS"/>
</dbReference>
<dbReference type="Gene3D" id="3.30.497.10">
    <property type="entry name" value="Antithrombin, subunit I, domain 2"/>
    <property type="match status" value="1"/>
</dbReference>
<dbReference type="EMBL" id="VVIM01000006">
    <property type="protein sequence ID" value="KAB0798332.1"/>
    <property type="molecule type" value="Genomic_DNA"/>
</dbReference>
<dbReference type="GO" id="GO:0005615">
    <property type="term" value="C:extracellular space"/>
    <property type="evidence" value="ECO:0007669"/>
    <property type="project" value="InterPro"/>
</dbReference>
<evidence type="ECO:0000256" key="4">
    <source>
        <dbReference type="RuleBase" id="RU000411"/>
    </source>
</evidence>
<dbReference type="InterPro" id="IPR042185">
    <property type="entry name" value="Serpin_sf_2"/>
</dbReference>
<dbReference type="SUPFAM" id="SSF56574">
    <property type="entry name" value="Serpins"/>
    <property type="match status" value="1"/>
</dbReference>
<keyword evidence="7" id="KW-1185">Reference proteome</keyword>
<dbReference type="GO" id="GO:0004867">
    <property type="term" value="F:serine-type endopeptidase inhibitor activity"/>
    <property type="evidence" value="ECO:0007669"/>
    <property type="project" value="UniProtKB-KW"/>
</dbReference>
<keyword evidence="2" id="KW-0646">Protease inhibitor</keyword>
<dbReference type="Pfam" id="PF00079">
    <property type="entry name" value="Serpin"/>
    <property type="match status" value="1"/>
</dbReference>
<dbReference type="CDD" id="cd19601">
    <property type="entry name" value="serpin42Da-like"/>
    <property type="match status" value="1"/>
</dbReference>
<dbReference type="InterPro" id="IPR023796">
    <property type="entry name" value="Serpin_dom"/>
</dbReference>
<evidence type="ECO:0000313" key="6">
    <source>
        <dbReference type="EMBL" id="KAB0798332.1"/>
    </source>
</evidence>
<dbReference type="Gene3D" id="2.30.39.10">
    <property type="entry name" value="Alpha-1-antitrypsin, domain 1"/>
    <property type="match status" value="1"/>
</dbReference>
<dbReference type="FunCoup" id="A0A5N4ALV8">
    <property type="interactions" value="101"/>
</dbReference>
<accession>A0A5N4ALV8</accession>
<dbReference type="SMART" id="SM00093">
    <property type="entry name" value="SERPIN"/>
    <property type="match status" value="1"/>
</dbReference>
<protein>
    <recommendedName>
        <fullName evidence="5">Serpin domain-containing protein</fullName>
    </recommendedName>
</protein>
<reference evidence="6 7" key="1">
    <citation type="journal article" date="2018" name="Elife">
        <title>Firefly genomes illuminate parallel origins of bioluminescence in beetles.</title>
        <authorList>
            <person name="Fallon T.R."/>
            <person name="Lower S.E."/>
            <person name="Chang C.H."/>
            <person name="Bessho-Uehara M."/>
            <person name="Martin G.J."/>
            <person name="Bewick A.J."/>
            <person name="Behringer M."/>
            <person name="Debat H.J."/>
            <person name="Wong I."/>
            <person name="Day J.C."/>
            <person name="Suvorov A."/>
            <person name="Silva C.J."/>
            <person name="Stanger-Hall K.F."/>
            <person name="Hall D.W."/>
            <person name="Schmitz R.J."/>
            <person name="Nelson D.R."/>
            <person name="Lewis S.M."/>
            <person name="Shigenobu S."/>
            <person name="Bybee S.M."/>
            <person name="Larracuente A.M."/>
            <person name="Oba Y."/>
            <person name="Weng J.K."/>
        </authorList>
    </citation>
    <scope>NUCLEOTIDE SEQUENCE [LARGE SCALE GENOMIC DNA]</scope>
    <source>
        <strain evidence="6">1611_PpyrPB1</strain>
        <tissue evidence="6">Whole body</tissue>
    </source>
</reference>
<dbReference type="InParanoid" id="A0A5N4ALV8"/>
<dbReference type="InterPro" id="IPR000215">
    <property type="entry name" value="Serpin_fam"/>
</dbReference>
<dbReference type="PROSITE" id="PS00284">
    <property type="entry name" value="SERPIN"/>
    <property type="match status" value="1"/>
</dbReference>
<sequence>MISTIFRKCNGYSSIILDDSLLKIGAFRLFILLLLLQIMADSELLQVVTGNSKFANKFYNILAEEEKGKNVFFSPISAHIVLSMAYQGAAGTTADAFSSSLHLGNENIAATGYHHVMSSLNSIKDVKLHIANKIYVMQGFPLKEKFLKSASELFLSETESLNFAESENSARKINGWVEGKTNSKIKDLIDAGCLDALTRLVLVNAIYFKGNWAQQFKKEHTMKEKFYISEAESVDCHMMHLTRRFRYRADDHLQAQILEMKYTNENISMVIILPFKRTGIEELEKKLVDVDFATLSEGMRSMEVEVSLPKFKVETTMDLQSILTRMGLGVIFDQMKANFSEISNSDEQLYVSKAIQKAFIEVNEEGAEAAAATGAHVRRRRCLEETEQQSFVADHPFIFLITTKPTELSDPITLFFGRVLTDVNFLIDLHDEL</sequence>
<dbReference type="PANTHER" id="PTHR11461:SF211">
    <property type="entry name" value="GH10112P-RELATED"/>
    <property type="match status" value="1"/>
</dbReference>